<dbReference type="SUPFAM" id="SSF54593">
    <property type="entry name" value="Glyoxalase/Bleomycin resistance protein/Dihydroxybiphenyl dioxygenase"/>
    <property type="match status" value="1"/>
</dbReference>
<dbReference type="Gene3D" id="3.10.180.10">
    <property type="entry name" value="2,3-Dihydroxybiphenyl 1,2-Dioxygenase, domain 1"/>
    <property type="match status" value="1"/>
</dbReference>
<dbReference type="OrthoDB" id="4265398at2"/>
<dbReference type="PROSITE" id="PS51819">
    <property type="entry name" value="VOC"/>
    <property type="match status" value="1"/>
</dbReference>
<evidence type="ECO:0000259" key="1">
    <source>
        <dbReference type="PROSITE" id="PS51819"/>
    </source>
</evidence>
<evidence type="ECO:0000313" key="2">
    <source>
        <dbReference type="EMBL" id="KGM14105.1"/>
    </source>
</evidence>
<sequence>MNRMIFVNLPVTDLEASRRFYTGLGFTVNEDFCDEKVACIVISETIFVMLLHRDRFADFTTREIADARTSTQVINALAARDRDEVDQFVERAVSHGGTLQGPVEEGAMYGFTVADPDGHLWEVFYMDAPG</sequence>
<dbReference type="InterPro" id="IPR053863">
    <property type="entry name" value="Glyoxy/Ble-like_N"/>
</dbReference>
<evidence type="ECO:0000313" key="3">
    <source>
        <dbReference type="Proteomes" id="UP000054314"/>
    </source>
</evidence>
<comment type="caution">
    <text evidence="2">The sequence shown here is derived from an EMBL/GenBank/DDBJ whole genome shotgun (WGS) entry which is preliminary data.</text>
</comment>
<dbReference type="CDD" id="cd09012">
    <property type="entry name" value="VOC_like"/>
    <property type="match status" value="1"/>
</dbReference>
<dbReference type="Pfam" id="PF22677">
    <property type="entry name" value="Ble-like_N"/>
    <property type="match status" value="1"/>
</dbReference>
<keyword evidence="3" id="KW-1185">Reference proteome</keyword>
<gene>
    <name evidence="2" type="ORF">N869_03890</name>
</gene>
<protein>
    <submittedName>
        <fullName evidence="2">Glyoxalase</fullName>
    </submittedName>
</protein>
<dbReference type="RefSeq" id="WP_035057372.1">
    <property type="nucleotide sequence ID" value="NZ_AXCZ01000012.1"/>
</dbReference>
<dbReference type="InterPro" id="IPR029068">
    <property type="entry name" value="Glyas_Bleomycin-R_OHBP_Dase"/>
</dbReference>
<organism evidence="2 3">
    <name type="scientific">Cellulomonas bogoriensis 69B4 = DSM 16987</name>
    <dbReference type="NCBI Taxonomy" id="1386082"/>
    <lineage>
        <taxon>Bacteria</taxon>
        <taxon>Bacillati</taxon>
        <taxon>Actinomycetota</taxon>
        <taxon>Actinomycetes</taxon>
        <taxon>Micrococcales</taxon>
        <taxon>Cellulomonadaceae</taxon>
        <taxon>Cellulomonas</taxon>
    </lineage>
</organism>
<dbReference type="EMBL" id="AXCZ01000012">
    <property type="protein sequence ID" value="KGM14105.1"/>
    <property type="molecule type" value="Genomic_DNA"/>
</dbReference>
<dbReference type="AlphaFoldDB" id="A0A0A0C1P7"/>
<dbReference type="PANTHER" id="PTHR36503">
    <property type="entry name" value="BLR2520 PROTEIN"/>
    <property type="match status" value="1"/>
</dbReference>
<reference evidence="2 3" key="1">
    <citation type="submission" date="2013-08" db="EMBL/GenBank/DDBJ databases">
        <title>Genome sequencing of Cellulomonas bogoriensis 69B4.</title>
        <authorList>
            <person name="Chen F."/>
            <person name="Li Y."/>
            <person name="Wang G."/>
        </authorList>
    </citation>
    <scope>NUCLEOTIDE SEQUENCE [LARGE SCALE GENOMIC DNA]</scope>
    <source>
        <strain evidence="2 3">69B4</strain>
    </source>
</reference>
<dbReference type="InterPro" id="IPR037523">
    <property type="entry name" value="VOC_core"/>
</dbReference>
<feature type="domain" description="VOC" evidence="1">
    <location>
        <begin position="3"/>
        <end position="126"/>
    </location>
</feature>
<accession>A0A0A0C1P7</accession>
<dbReference type="Proteomes" id="UP000054314">
    <property type="component" value="Unassembled WGS sequence"/>
</dbReference>
<dbReference type="PANTHER" id="PTHR36503:SF2">
    <property type="entry name" value="BLR2408 PROTEIN"/>
    <property type="match status" value="1"/>
</dbReference>
<name>A0A0A0C1P7_9CELL</name>
<proteinExistence type="predicted"/>